<feature type="domain" description="Peptidase C45 hydrolase" evidence="1">
    <location>
        <begin position="102"/>
        <end position="156"/>
    </location>
</feature>
<dbReference type="EMBL" id="LZZM01000201">
    <property type="protein sequence ID" value="OOM74350.1"/>
    <property type="molecule type" value="Genomic_DNA"/>
</dbReference>
<organism evidence="2 3">
    <name type="scientific">Clostridium puniceum</name>
    <dbReference type="NCBI Taxonomy" id="29367"/>
    <lineage>
        <taxon>Bacteria</taxon>
        <taxon>Bacillati</taxon>
        <taxon>Bacillota</taxon>
        <taxon>Clostridia</taxon>
        <taxon>Eubacteriales</taxon>
        <taxon>Clostridiaceae</taxon>
        <taxon>Clostridium</taxon>
    </lineage>
</organism>
<dbReference type="InterPro" id="IPR005079">
    <property type="entry name" value="Peptidase_C45_hydrolase"/>
</dbReference>
<keyword evidence="2" id="KW-0808">Transferase</keyword>
<evidence type="ECO:0000313" key="3">
    <source>
        <dbReference type="Proteomes" id="UP000190890"/>
    </source>
</evidence>
<protein>
    <submittedName>
        <fullName evidence="2">Acyl-coenzyme A:6-aminopenicillanic acid acyl-transferase</fullName>
    </submittedName>
</protein>
<dbReference type="InterPro" id="IPR047794">
    <property type="entry name" value="C45_proenzyme-like"/>
</dbReference>
<proteinExistence type="predicted"/>
<dbReference type="GO" id="GO:0016740">
    <property type="term" value="F:transferase activity"/>
    <property type="evidence" value="ECO:0007669"/>
    <property type="project" value="UniProtKB-KW"/>
</dbReference>
<dbReference type="NCBIfam" id="NF040521">
    <property type="entry name" value="C45_proenzyme"/>
    <property type="match status" value="1"/>
</dbReference>
<dbReference type="STRING" id="29367.CLPUN_40550"/>
<gene>
    <name evidence="2" type="ORF">CLPUN_40550</name>
</gene>
<accession>A0A1S8T993</accession>
<dbReference type="Pfam" id="PF03417">
    <property type="entry name" value="AAT"/>
    <property type="match status" value="1"/>
</dbReference>
<dbReference type="Proteomes" id="UP000190890">
    <property type="component" value="Unassembled WGS sequence"/>
</dbReference>
<dbReference type="AlphaFoldDB" id="A0A1S8T993"/>
<keyword evidence="3" id="KW-1185">Reference proteome</keyword>
<comment type="caution">
    <text evidence="2">The sequence shown here is derived from an EMBL/GenBank/DDBJ whole genome shotgun (WGS) entry which is preliminary data.</text>
</comment>
<reference evidence="2 3" key="1">
    <citation type="submission" date="2016-05" db="EMBL/GenBank/DDBJ databases">
        <title>Microbial solvent formation.</title>
        <authorList>
            <person name="Poehlein A."/>
            <person name="Montoya Solano J.D."/>
            <person name="Flitsch S."/>
            <person name="Krabben P."/>
            <person name="Duerre P."/>
            <person name="Daniel R."/>
        </authorList>
    </citation>
    <scope>NUCLEOTIDE SEQUENCE [LARGE SCALE GENOMIC DNA]</scope>
    <source>
        <strain evidence="2 3">DSM 2619</strain>
    </source>
</reference>
<dbReference type="Gene3D" id="3.60.60.10">
    <property type="entry name" value="Penicillin V Acylase, Chain A"/>
    <property type="match status" value="1"/>
</dbReference>
<name>A0A1S8T993_9CLOT</name>
<evidence type="ECO:0000313" key="2">
    <source>
        <dbReference type="EMBL" id="OOM74350.1"/>
    </source>
</evidence>
<evidence type="ECO:0000259" key="1">
    <source>
        <dbReference type="Pfam" id="PF03417"/>
    </source>
</evidence>
<sequence>MKQAKTILKNFRGSNYEVGTQIGNWLLSNPVLLQKVLLPPKNYLQNKLDEIMSLLDQYCSGVNDEIKGFSDVLGIEYSQAIFYAMTYLDRGCSLMAVLPLKTENGHTLMARNYDFNDEMEEMCFAYTEIDGKNKYIGSILNLFGRCDGMNEYGLAVCKASNGLPVGNFEGG</sequence>